<comment type="caution">
    <text evidence="1">The sequence shown here is derived from an EMBL/GenBank/DDBJ whole genome shotgun (WGS) entry which is preliminary data.</text>
</comment>
<dbReference type="AlphaFoldDB" id="A0A427BA00"/>
<dbReference type="EMBL" id="AMZH03000136">
    <property type="protein sequence ID" value="RRT85322.1"/>
    <property type="molecule type" value="Genomic_DNA"/>
</dbReference>
<sequence>MLGQLWLTRASRSVLIEDVRRATGVNHDPLHQCIGDAHRDHQFVIMVGVFNLSYLEGDLGFAGFVGAFPHNGPCLSLVSRRAVTFGRQAPDNNVDLLLNGPYSHGDEFRGLWI</sequence>
<gene>
    <name evidence="1" type="ORF">B296_00010500</name>
</gene>
<evidence type="ECO:0000313" key="1">
    <source>
        <dbReference type="EMBL" id="RRT85322.1"/>
    </source>
</evidence>
<protein>
    <submittedName>
        <fullName evidence="1">Uncharacterized protein</fullName>
    </submittedName>
</protein>
<organism evidence="1 2">
    <name type="scientific">Ensete ventricosum</name>
    <name type="common">Abyssinian banana</name>
    <name type="synonym">Musa ensete</name>
    <dbReference type="NCBI Taxonomy" id="4639"/>
    <lineage>
        <taxon>Eukaryota</taxon>
        <taxon>Viridiplantae</taxon>
        <taxon>Streptophyta</taxon>
        <taxon>Embryophyta</taxon>
        <taxon>Tracheophyta</taxon>
        <taxon>Spermatophyta</taxon>
        <taxon>Magnoliopsida</taxon>
        <taxon>Liliopsida</taxon>
        <taxon>Zingiberales</taxon>
        <taxon>Musaceae</taxon>
        <taxon>Ensete</taxon>
    </lineage>
</organism>
<name>A0A427BA00_ENSVE</name>
<accession>A0A427BA00</accession>
<dbReference type="Proteomes" id="UP000287651">
    <property type="component" value="Unassembled WGS sequence"/>
</dbReference>
<evidence type="ECO:0000313" key="2">
    <source>
        <dbReference type="Proteomes" id="UP000287651"/>
    </source>
</evidence>
<reference evidence="1 2" key="1">
    <citation type="journal article" date="2014" name="Agronomy (Basel)">
        <title>A Draft Genome Sequence for Ensete ventricosum, the Drought-Tolerant Tree Against Hunger.</title>
        <authorList>
            <person name="Harrison J."/>
            <person name="Moore K.A."/>
            <person name="Paszkiewicz K."/>
            <person name="Jones T."/>
            <person name="Grant M."/>
            <person name="Ambacheew D."/>
            <person name="Muzemil S."/>
            <person name="Studholme D.J."/>
        </authorList>
    </citation>
    <scope>NUCLEOTIDE SEQUENCE [LARGE SCALE GENOMIC DNA]</scope>
</reference>
<proteinExistence type="predicted"/>